<evidence type="ECO:0000313" key="3">
    <source>
        <dbReference type="Proteomes" id="UP001479290"/>
    </source>
</evidence>
<name>A0AAW1ZT60_CULAL</name>
<keyword evidence="1" id="KW-0472">Membrane</keyword>
<dbReference type="Proteomes" id="UP001479290">
    <property type="component" value="Unassembled WGS sequence"/>
</dbReference>
<feature type="transmembrane region" description="Helical" evidence="1">
    <location>
        <begin position="72"/>
        <end position="93"/>
    </location>
</feature>
<comment type="caution">
    <text evidence="2">The sequence shown here is derived from an EMBL/GenBank/DDBJ whole genome shotgun (WGS) entry which is preliminary data.</text>
</comment>
<dbReference type="EMBL" id="JAWDJR010000014">
    <property type="protein sequence ID" value="KAK9963818.1"/>
    <property type="molecule type" value="Genomic_DNA"/>
</dbReference>
<organism evidence="2 3">
    <name type="scientific">Culter alburnus</name>
    <name type="common">Topmouth culter</name>
    <dbReference type="NCBI Taxonomy" id="194366"/>
    <lineage>
        <taxon>Eukaryota</taxon>
        <taxon>Metazoa</taxon>
        <taxon>Chordata</taxon>
        <taxon>Craniata</taxon>
        <taxon>Vertebrata</taxon>
        <taxon>Euteleostomi</taxon>
        <taxon>Actinopterygii</taxon>
        <taxon>Neopterygii</taxon>
        <taxon>Teleostei</taxon>
        <taxon>Ostariophysi</taxon>
        <taxon>Cypriniformes</taxon>
        <taxon>Xenocyprididae</taxon>
        <taxon>Xenocypridinae</taxon>
        <taxon>Culter</taxon>
    </lineage>
</organism>
<dbReference type="AlphaFoldDB" id="A0AAW1ZT60"/>
<feature type="transmembrane region" description="Helical" evidence="1">
    <location>
        <begin position="47"/>
        <end position="66"/>
    </location>
</feature>
<evidence type="ECO:0000256" key="1">
    <source>
        <dbReference type="SAM" id="Phobius"/>
    </source>
</evidence>
<accession>A0AAW1ZT60</accession>
<keyword evidence="1" id="KW-1133">Transmembrane helix</keyword>
<keyword evidence="3" id="KW-1185">Reference proteome</keyword>
<evidence type="ECO:0000313" key="2">
    <source>
        <dbReference type="EMBL" id="KAK9963818.1"/>
    </source>
</evidence>
<proteinExistence type="predicted"/>
<sequence length="568" mass="63517">MEAADLLCDSLFHWLDNRKECADKLLEMAQELENVHLGSNIAQGIGAAAYVASIISTASVAGFLTGGLALPLLAVAAAVGTLGAAVSIASPLVEAGISRKTIKRVNKLIKEDEEVGRRIQKQLQDLKDRCGGAKLGDHAEELDCEVTSQLMCALARRNNTHVPLDFLRAFNRATFYRHLTPGGLAPAEAESFICQALDLDRVPVIKSSLKVLDAIGSDRSLNNLIVTCKELVKRKQISEASKFLRDSARDILKGQQELQEQLDAMLEIIQKLFQMKNLINDLGEYSLSLTEDEQKIVYHIMGTCTDNRVVSWLQGVTHQTEFVNLLRFVLENFGSITENLIEPGRGDIHIVIVAHGSIVDQFMPAGFLVPTDNIKDTILYSPWNCSIDSSAAFGIAQGNIDLTNRQFYNLNPEANNMVYYEPNPLPDRWNSMRESLHNIPGILLSPVTPEERAWAFFHQLWTDRSMEIEDRIIIPYHVPQNGVNAFRQIPLYMLIFVISFVLKFYGKTATVHLAACLDHAGSPPMSDEWRTQYAFTSDGTHMTVNMDDRNMNPMLFRALRSLFDRQEP</sequence>
<keyword evidence="1" id="KW-0812">Transmembrane</keyword>
<gene>
    <name evidence="2" type="ORF">ABG768_006980</name>
</gene>
<protein>
    <submittedName>
        <fullName evidence="2">Uncharacterized protein</fullName>
    </submittedName>
</protein>
<reference evidence="2 3" key="1">
    <citation type="submission" date="2024-05" db="EMBL/GenBank/DDBJ databases">
        <title>A high-quality chromosomal-level genome assembly of Topmouth culter (Culter alburnus).</title>
        <authorList>
            <person name="Zhao H."/>
        </authorList>
    </citation>
    <scope>NUCLEOTIDE SEQUENCE [LARGE SCALE GENOMIC DNA]</scope>
    <source>
        <strain evidence="2">CATC2023</strain>
        <tissue evidence="2">Muscle</tissue>
    </source>
</reference>